<organism evidence="1 2">
    <name type="scientific">Hyunsoonleella jejuensis</name>
    <dbReference type="NCBI Taxonomy" id="419940"/>
    <lineage>
        <taxon>Bacteria</taxon>
        <taxon>Pseudomonadati</taxon>
        <taxon>Bacteroidota</taxon>
        <taxon>Flavobacteriia</taxon>
        <taxon>Flavobacteriales</taxon>
        <taxon>Flavobacteriaceae</taxon>
    </lineage>
</organism>
<accession>A0A1H9ASB4</accession>
<keyword evidence="2" id="KW-1185">Reference proteome</keyword>
<name>A0A1H9ASB4_9FLAO</name>
<evidence type="ECO:0000313" key="2">
    <source>
        <dbReference type="Proteomes" id="UP000198999"/>
    </source>
</evidence>
<dbReference type="AlphaFoldDB" id="A0A1H9ASB4"/>
<dbReference type="EMBL" id="FOFN01000001">
    <property type="protein sequence ID" value="SEP79549.1"/>
    <property type="molecule type" value="Genomic_DNA"/>
</dbReference>
<proteinExistence type="predicted"/>
<dbReference type="Proteomes" id="UP000198999">
    <property type="component" value="Unassembled WGS sequence"/>
</dbReference>
<sequence>MPDFNFLNYLYIYSEGGITVGNISSYAAFSDCDGDRDISLS</sequence>
<protein>
    <submittedName>
        <fullName evidence="1">Uncharacterized protein</fullName>
    </submittedName>
</protein>
<gene>
    <name evidence="1" type="ORF">SAMN05421824_0336</name>
</gene>
<reference evidence="1 2" key="1">
    <citation type="submission" date="2016-10" db="EMBL/GenBank/DDBJ databases">
        <authorList>
            <person name="de Groot N.N."/>
        </authorList>
    </citation>
    <scope>NUCLEOTIDE SEQUENCE [LARGE SCALE GENOMIC DNA]</scope>
    <source>
        <strain evidence="1 2">DSM 21035</strain>
    </source>
</reference>
<evidence type="ECO:0000313" key="1">
    <source>
        <dbReference type="EMBL" id="SEP79549.1"/>
    </source>
</evidence>
<dbReference type="STRING" id="419940.SAMN05421824_0336"/>
<dbReference type="RefSeq" id="WP_262490326.1">
    <property type="nucleotide sequence ID" value="NZ_FOFN01000001.1"/>
</dbReference>